<dbReference type="VEuPathDB" id="MicrosporidiaDB:CWI37_0043p0020"/>
<accession>A0A4Q9LBF6</accession>
<gene>
    <name evidence="1" type="ORF">CWI37_0043p0020</name>
    <name evidence="3" type="ORF">CWI38_0050p0040</name>
    <name evidence="2" type="ORF">CWI38_0893p0030</name>
</gene>
<proteinExistence type="predicted"/>
<keyword evidence="4" id="KW-1185">Reference proteome</keyword>
<dbReference type="AlphaFoldDB" id="A0A4Q9LBF6"/>
<evidence type="ECO:0000313" key="1">
    <source>
        <dbReference type="EMBL" id="TBU05157.1"/>
    </source>
</evidence>
<reference evidence="4 5" key="1">
    <citation type="submission" date="2017-12" db="EMBL/GenBank/DDBJ databases">
        <authorList>
            <person name="Pombert J.-F."/>
            <person name="Haag K.L."/>
            <person name="Ebert D."/>
        </authorList>
    </citation>
    <scope>NUCLEOTIDE SEQUENCE [LARGE SCALE GENOMIC DNA]</scope>
    <source>
        <strain evidence="1">FI-OER-3-3</strain>
        <strain evidence="2">IL-G-3</strain>
    </source>
</reference>
<protein>
    <submittedName>
        <fullName evidence="1">Uncharacterized protein</fullName>
    </submittedName>
</protein>
<dbReference type="OrthoDB" id="2186928at2759"/>
<organism evidence="1 5">
    <name type="scientific">Hamiltosporidium tvaerminnensis</name>
    <dbReference type="NCBI Taxonomy" id="1176355"/>
    <lineage>
        <taxon>Eukaryota</taxon>
        <taxon>Fungi</taxon>
        <taxon>Fungi incertae sedis</taxon>
        <taxon>Microsporidia</taxon>
        <taxon>Dubosqiidae</taxon>
        <taxon>Hamiltosporidium</taxon>
    </lineage>
</organism>
<dbReference type="Proteomes" id="UP000292362">
    <property type="component" value="Unassembled WGS sequence"/>
</dbReference>
<comment type="caution">
    <text evidence="1">The sequence shown here is derived from an EMBL/GenBank/DDBJ whole genome shotgun (WGS) entry which is preliminary data.</text>
</comment>
<name>A0A4Q9LBF6_9MICR</name>
<evidence type="ECO:0000313" key="4">
    <source>
        <dbReference type="Proteomes" id="UP000292282"/>
    </source>
</evidence>
<evidence type="ECO:0000313" key="5">
    <source>
        <dbReference type="Proteomes" id="UP000292362"/>
    </source>
</evidence>
<dbReference type="VEuPathDB" id="MicrosporidiaDB:CWI38_0893p0030"/>
<dbReference type="EMBL" id="PITK01000893">
    <property type="protein sequence ID" value="TBU12113.1"/>
    <property type="molecule type" value="Genomic_DNA"/>
</dbReference>
<dbReference type="EMBL" id="PITK01000050">
    <property type="protein sequence ID" value="TBU20567.1"/>
    <property type="molecule type" value="Genomic_DNA"/>
</dbReference>
<evidence type="ECO:0000313" key="3">
    <source>
        <dbReference type="EMBL" id="TBU20567.1"/>
    </source>
</evidence>
<dbReference type="Proteomes" id="UP000292282">
    <property type="component" value="Unassembled WGS sequence"/>
</dbReference>
<evidence type="ECO:0000313" key="2">
    <source>
        <dbReference type="EMBL" id="TBU12113.1"/>
    </source>
</evidence>
<sequence length="175" mass="20892">MVEEKNESNEEFFNTIDLFNECGLDKKKTLISQKSEPKEAINFDQNEFISNSNKEAKYQPCDSWMDFVYSYKILSSQQKKGMDEFFSQDSSLWTKKNLRDLSHTLKIPYRTIIETASKKLVNKKDLIVDYVTLYKEELSELDICISRSWNSYVRMARHFYDQIKHYKSKNKEDEN</sequence>
<dbReference type="EMBL" id="PITJ01000043">
    <property type="protein sequence ID" value="TBU05157.1"/>
    <property type="molecule type" value="Genomic_DNA"/>
</dbReference>
<dbReference type="VEuPathDB" id="MicrosporidiaDB:CWI38_0050p0040"/>